<reference evidence="2 3" key="1">
    <citation type="submission" date="2020-06" db="EMBL/GenBank/DDBJ databases">
        <authorList>
            <person name="Kang J."/>
        </authorList>
    </citation>
    <scope>NUCLEOTIDE SEQUENCE [LARGE SCALE GENOMIC DNA]</scope>
    <source>
        <strain evidence="2 3">DCY120</strain>
    </source>
</reference>
<keyword evidence="1" id="KW-0472">Membrane</keyword>
<evidence type="ECO:0000313" key="3">
    <source>
        <dbReference type="Proteomes" id="UP000563523"/>
    </source>
</evidence>
<feature type="transmembrane region" description="Helical" evidence="1">
    <location>
        <begin position="64"/>
        <end position="83"/>
    </location>
</feature>
<evidence type="ECO:0000256" key="1">
    <source>
        <dbReference type="SAM" id="Phobius"/>
    </source>
</evidence>
<keyword evidence="1" id="KW-1133">Transmembrane helix</keyword>
<organism evidence="2 3">
    <name type="scientific">Bombilactobacillus apium</name>
    <dbReference type="NCBI Taxonomy" id="2675299"/>
    <lineage>
        <taxon>Bacteria</taxon>
        <taxon>Bacillati</taxon>
        <taxon>Bacillota</taxon>
        <taxon>Bacilli</taxon>
        <taxon>Lactobacillales</taxon>
        <taxon>Lactobacillaceae</taxon>
        <taxon>Bombilactobacillus</taxon>
    </lineage>
</organism>
<dbReference type="RefSeq" id="WP_176942898.1">
    <property type="nucleotide sequence ID" value="NZ_JABZEC010000005.1"/>
</dbReference>
<gene>
    <name evidence="2" type="ORF">HU830_06140</name>
</gene>
<evidence type="ECO:0000313" key="2">
    <source>
        <dbReference type="EMBL" id="NVY96734.1"/>
    </source>
</evidence>
<name>A0A850QY24_9LACO</name>
<accession>A0A850QY24</accession>
<keyword evidence="3" id="KW-1185">Reference proteome</keyword>
<dbReference type="AlphaFoldDB" id="A0A850QY24"/>
<protein>
    <submittedName>
        <fullName evidence="2">Uncharacterized protein</fullName>
    </submittedName>
</protein>
<dbReference type="Proteomes" id="UP000563523">
    <property type="component" value="Unassembled WGS sequence"/>
</dbReference>
<keyword evidence="1" id="KW-0812">Transmembrane</keyword>
<sequence>MWSVNVLAASNLTGELLTASQSVLAVLRQIGSVLGVAVFLSMLTNNLQGVEIKSLSHLPRAYTQIYQFWLSFLLLFLCFSLVFPSKKRYCQK</sequence>
<proteinExistence type="predicted"/>
<comment type="caution">
    <text evidence="2">The sequence shown here is derived from an EMBL/GenBank/DDBJ whole genome shotgun (WGS) entry which is preliminary data.</text>
</comment>
<dbReference type="EMBL" id="JABZEC010000005">
    <property type="protein sequence ID" value="NVY96734.1"/>
    <property type="molecule type" value="Genomic_DNA"/>
</dbReference>